<dbReference type="OrthoDB" id="1958145at2"/>
<proteinExistence type="predicted"/>
<dbReference type="AlphaFoldDB" id="R1AYU7"/>
<dbReference type="EMBL" id="ARZA01000004">
    <property type="protein sequence ID" value="EOD01882.1"/>
    <property type="molecule type" value="Genomic_DNA"/>
</dbReference>
<accession>R1AYU7</accession>
<reference evidence="2 3" key="1">
    <citation type="journal article" date="2015" name="Geomicrobiol. J.">
        <title>Caldisalinibacter kiritimatiensis gen. nov., sp. nov., a moderately thermohalophilic thiosulfate-reducing bacterium from a hypersaline microbial mat.</title>
        <authorList>
            <person name="Ben Hania W."/>
            <person name="Joseph M."/>
            <person name="Fiebig A."/>
            <person name="Bunk B."/>
            <person name="Klenk H.-P."/>
            <person name="Fardeau M.-L."/>
            <person name="Spring S."/>
        </authorList>
    </citation>
    <scope>NUCLEOTIDE SEQUENCE [LARGE SCALE GENOMIC DNA]</scope>
    <source>
        <strain evidence="2 3">L21-TH-D2</strain>
    </source>
</reference>
<dbReference type="RefSeq" id="WP_006305393.1">
    <property type="nucleotide sequence ID" value="NZ_ARZA01000004.1"/>
</dbReference>
<dbReference type="STRING" id="1304284.L21TH_0043"/>
<evidence type="ECO:0000256" key="1">
    <source>
        <dbReference type="SAM" id="Phobius"/>
    </source>
</evidence>
<dbReference type="Proteomes" id="UP000013378">
    <property type="component" value="Unassembled WGS sequence"/>
</dbReference>
<keyword evidence="1" id="KW-0472">Membrane</keyword>
<comment type="caution">
    <text evidence="2">The sequence shown here is derived from an EMBL/GenBank/DDBJ whole genome shotgun (WGS) entry which is preliminary data.</text>
</comment>
<protein>
    <submittedName>
        <fullName evidence="2">Uncharacterized protein</fullName>
    </submittedName>
</protein>
<keyword evidence="3" id="KW-1185">Reference proteome</keyword>
<keyword evidence="1" id="KW-1133">Transmembrane helix</keyword>
<keyword evidence="1" id="KW-0812">Transmembrane</keyword>
<organism evidence="2 3">
    <name type="scientific">Caldisalinibacter kiritimatiensis</name>
    <dbReference type="NCBI Taxonomy" id="1304284"/>
    <lineage>
        <taxon>Bacteria</taxon>
        <taxon>Bacillati</taxon>
        <taxon>Bacillota</taxon>
        <taxon>Tissierellia</taxon>
        <taxon>Tissierellales</taxon>
        <taxon>Thermohalobacteraceae</taxon>
        <taxon>Caldisalinibacter</taxon>
    </lineage>
</organism>
<name>R1AYU7_9FIRM</name>
<sequence length="169" mass="20299">MDDILQSLFKFIVPLIFIIIGASSKNKKKNIDTRNKRLKNETINTVSKENTKSSYEFYEPEIEKYDYKTEYNETYQNRDYNYIESENTINNENEIYNEEYIRKDSLKDNYEKIKSEDIKNIDKNTINEKYEENIVKDYEINVNLSSKEEIIKGIIMSEILSKPKSLRKR</sequence>
<evidence type="ECO:0000313" key="3">
    <source>
        <dbReference type="Proteomes" id="UP000013378"/>
    </source>
</evidence>
<evidence type="ECO:0000313" key="2">
    <source>
        <dbReference type="EMBL" id="EOD01882.1"/>
    </source>
</evidence>
<gene>
    <name evidence="2" type="ORF">L21TH_0043</name>
</gene>
<feature type="transmembrane region" description="Helical" evidence="1">
    <location>
        <begin position="6"/>
        <end position="24"/>
    </location>
</feature>